<name>A0A7Y7IHW1_9MICC</name>
<dbReference type="AlphaFoldDB" id="A0A7Y7IHW1"/>
<evidence type="ECO:0000313" key="3">
    <source>
        <dbReference type="Proteomes" id="UP000543556"/>
    </source>
</evidence>
<accession>A0A7Y7IHW1</accession>
<proteinExistence type="predicted"/>
<protein>
    <recommendedName>
        <fullName evidence="4">SAF domain-containing protein</fullName>
    </recommendedName>
</protein>
<keyword evidence="1" id="KW-0472">Membrane</keyword>
<evidence type="ECO:0008006" key="4">
    <source>
        <dbReference type="Google" id="ProtNLM"/>
    </source>
</evidence>
<reference evidence="2 3" key="1">
    <citation type="submission" date="2020-02" db="EMBL/GenBank/DDBJ databases">
        <title>Genome sequence of strain AETb3-4.</title>
        <authorList>
            <person name="Gao J."/>
            <person name="Zhang X."/>
        </authorList>
    </citation>
    <scope>NUCLEOTIDE SEQUENCE [LARGE SCALE GENOMIC DNA]</scope>
    <source>
        <strain evidence="2 3">AETb3-4</strain>
    </source>
</reference>
<dbReference type="EMBL" id="JAAMFM010000016">
    <property type="protein sequence ID" value="NVM95547.1"/>
    <property type="molecule type" value="Genomic_DNA"/>
</dbReference>
<keyword evidence="1" id="KW-0812">Transmembrane</keyword>
<evidence type="ECO:0000313" key="2">
    <source>
        <dbReference type="EMBL" id="NVM95547.1"/>
    </source>
</evidence>
<comment type="caution">
    <text evidence="2">The sequence shown here is derived from an EMBL/GenBank/DDBJ whole genome shotgun (WGS) entry which is preliminary data.</text>
</comment>
<evidence type="ECO:0000256" key="1">
    <source>
        <dbReference type="SAM" id="Phobius"/>
    </source>
</evidence>
<organism evidence="2 3">
    <name type="scientific">Arthrobacter wenxiniae</name>
    <dbReference type="NCBI Taxonomy" id="2713570"/>
    <lineage>
        <taxon>Bacteria</taxon>
        <taxon>Bacillati</taxon>
        <taxon>Actinomycetota</taxon>
        <taxon>Actinomycetes</taxon>
        <taxon>Micrococcales</taxon>
        <taxon>Micrococcaceae</taxon>
        <taxon>Arthrobacter</taxon>
    </lineage>
</organism>
<gene>
    <name evidence="2" type="ORF">G6034_11585</name>
</gene>
<keyword evidence="3" id="KW-1185">Reference proteome</keyword>
<keyword evidence="1" id="KW-1133">Transmembrane helix</keyword>
<sequence length="211" mass="22115">MDAQGRAPRLAKPSWRDPRLFVGMLLVLASVAGVVALLDSADKTVPAYVARDALVVGQTVTEDSFDVVRVRLGELDGKYLDPGGALPTHAVAVRMVPKGELVPASSIGGTDALDRKTASVTVSEPLPKEVVAGSHVDVWVALPDERNGYREPVLMLPGAEVAALNDSSTSLGAGRTTQLMVLVTDVQMPQFLGAVANKAKVSVVWNPAGAR</sequence>
<feature type="transmembrane region" description="Helical" evidence="1">
    <location>
        <begin position="20"/>
        <end position="38"/>
    </location>
</feature>
<dbReference type="RefSeq" id="WP_176635274.1">
    <property type="nucleotide sequence ID" value="NZ_JAAMFM010000016.1"/>
</dbReference>
<dbReference type="Proteomes" id="UP000543556">
    <property type="component" value="Unassembled WGS sequence"/>
</dbReference>